<evidence type="ECO:0000256" key="1">
    <source>
        <dbReference type="ARBA" id="ARBA00004442"/>
    </source>
</evidence>
<dbReference type="InterPro" id="IPR003423">
    <property type="entry name" value="OMP_efflux"/>
</dbReference>
<dbReference type="SUPFAM" id="SSF56954">
    <property type="entry name" value="Outer membrane efflux proteins (OEP)"/>
    <property type="match status" value="1"/>
</dbReference>
<sequence>MKTFMNLKAAMSILLGLIFISPSYGQEVLVLTLEESVKYAIENNVDAKNAQLEVMASKGIIGENLAKGLPQITGNFDFTHNMLIPVVFLPNAGPFADPNIDSDVVPARFGVDFQSALGVRLEQMIFDGSYFVGLKAAKTLKMLTEFDKEKTENDIIEGVKKAYYSVLVNDERRKLVEANLGRLETLLHDTEALFEAGFVEKIDVSRIKVQRNNLNTELDKVVTGTAISVEMLKLQMGLPMNSTIEISEKLSDLNEKAEIASLLENDGYRRVEIDQLNTNLVLANLDLKNNQVQYMPKINGFLTYQRSGASLDFNSLWQSNNWFSVSTVGVNMSIPIFDGFSKSNKIKQNRVQIQQLENQKGFVESNIDIERFQAKANLKNSLKALSVQDENRQLALEVFQMAKIKYDEGVGSNLEVVEADSALKEAESNYFSALFDTLISRVDLEKALGIL</sequence>
<evidence type="ECO:0000256" key="2">
    <source>
        <dbReference type="ARBA" id="ARBA00007613"/>
    </source>
</evidence>
<dbReference type="PANTHER" id="PTHR30026:SF20">
    <property type="entry name" value="OUTER MEMBRANE PROTEIN TOLC"/>
    <property type="match status" value="1"/>
</dbReference>
<comment type="caution">
    <text evidence="8">The sequence shown here is derived from an EMBL/GenBank/DDBJ whole genome shotgun (WGS) entry which is preliminary data.</text>
</comment>
<keyword evidence="9" id="KW-1185">Reference proteome</keyword>
<evidence type="ECO:0000256" key="3">
    <source>
        <dbReference type="ARBA" id="ARBA00022448"/>
    </source>
</evidence>
<name>A0A1H3Q3B1_9BACT</name>
<keyword evidence="7" id="KW-0998">Cell outer membrane</keyword>
<comment type="subcellular location">
    <subcellularLocation>
        <location evidence="1">Cell outer membrane</location>
    </subcellularLocation>
</comment>
<keyword evidence="3" id="KW-0813">Transport</keyword>
<keyword evidence="5" id="KW-0812">Transmembrane</keyword>
<keyword evidence="4" id="KW-1134">Transmembrane beta strand</keyword>
<reference evidence="8 9" key="1">
    <citation type="submission" date="2016-10" db="EMBL/GenBank/DDBJ databases">
        <authorList>
            <person name="Varghese N."/>
            <person name="Submissions S."/>
        </authorList>
    </citation>
    <scope>NUCLEOTIDE SEQUENCE [LARGE SCALE GENOMIC DNA]</scope>
    <source>
        <strain evidence="8 9">DSM 17997</strain>
    </source>
</reference>
<evidence type="ECO:0000313" key="8">
    <source>
        <dbReference type="EMBL" id="SDZ07505.1"/>
    </source>
</evidence>
<dbReference type="EMBL" id="FNQC01000005">
    <property type="protein sequence ID" value="SDZ07505.1"/>
    <property type="molecule type" value="Genomic_DNA"/>
</dbReference>
<dbReference type="RefSeq" id="WP_051107581.1">
    <property type="nucleotide sequence ID" value="NZ_FNQC01000005.1"/>
</dbReference>
<dbReference type="PANTHER" id="PTHR30026">
    <property type="entry name" value="OUTER MEMBRANE PROTEIN TOLC"/>
    <property type="match status" value="1"/>
</dbReference>
<dbReference type="Pfam" id="PF02321">
    <property type="entry name" value="OEP"/>
    <property type="match status" value="1"/>
</dbReference>
<protein>
    <submittedName>
        <fullName evidence="8">Outer membrane protein TolC</fullName>
    </submittedName>
</protein>
<comment type="similarity">
    <text evidence="2">Belongs to the outer membrane factor (OMF) (TC 1.B.17) family.</text>
</comment>
<accession>A0A1H3Q3B1</accession>
<keyword evidence="6" id="KW-0472">Membrane</keyword>
<dbReference type="Gene3D" id="1.20.1600.10">
    <property type="entry name" value="Outer membrane efflux proteins (OEP)"/>
    <property type="match status" value="1"/>
</dbReference>
<evidence type="ECO:0000313" key="9">
    <source>
        <dbReference type="Proteomes" id="UP000199663"/>
    </source>
</evidence>
<evidence type="ECO:0000256" key="5">
    <source>
        <dbReference type="ARBA" id="ARBA00022692"/>
    </source>
</evidence>
<dbReference type="InterPro" id="IPR051906">
    <property type="entry name" value="TolC-like"/>
</dbReference>
<organism evidence="8 9">
    <name type="scientific">Rhodonellum ikkaensis</name>
    <dbReference type="NCBI Taxonomy" id="336829"/>
    <lineage>
        <taxon>Bacteria</taxon>
        <taxon>Pseudomonadati</taxon>
        <taxon>Bacteroidota</taxon>
        <taxon>Cytophagia</taxon>
        <taxon>Cytophagales</taxon>
        <taxon>Cytophagaceae</taxon>
        <taxon>Rhodonellum</taxon>
    </lineage>
</organism>
<evidence type="ECO:0000256" key="6">
    <source>
        <dbReference type="ARBA" id="ARBA00023136"/>
    </source>
</evidence>
<evidence type="ECO:0000256" key="7">
    <source>
        <dbReference type="ARBA" id="ARBA00023237"/>
    </source>
</evidence>
<proteinExistence type="inferred from homology"/>
<gene>
    <name evidence="8" type="ORF">SAMN05444412_105175</name>
</gene>
<evidence type="ECO:0000256" key="4">
    <source>
        <dbReference type="ARBA" id="ARBA00022452"/>
    </source>
</evidence>
<dbReference type="Proteomes" id="UP000199663">
    <property type="component" value="Unassembled WGS sequence"/>
</dbReference>